<dbReference type="PANTHER" id="PTHR34066:SF1">
    <property type="entry name" value="DUF1764 FAMILY PROTEIN"/>
    <property type="match status" value="1"/>
</dbReference>
<dbReference type="AlphaFoldDB" id="S8CF39"/>
<evidence type="ECO:0000313" key="2">
    <source>
        <dbReference type="EMBL" id="EPS63151.1"/>
    </source>
</evidence>
<feature type="non-terminal residue" evidence="2">
    <location>
        <position position="1"/>
    </location>
</feature>
<organism evidence="2 3">
    <name type="scientific">Genlisea aurea</name>
    <dbReference type="NCBI Taxonomy" id="192259"/>
    <lineage>
        <taxon>Eukaryota</taxon>
        <taxon>Viridiplantae</taxon>
        <taxon>Streptophyta</taxon>
        <taxon>Embryophyta</taxon>
        <taxon>Tracheophyta</taxon>
        <taxon>Spermatophyta</taxon>
        <taxon>Magnoliopsida</taxon>
        <taxon>eudicotyledons</taxon>
        <taxon>Gunneridae</taxon>
        <taxon>Pentapetalae</taxon>
        <taxon>asterids</taxon>
        <taxon>lamiids</taxon>
        <taxon>Lamiales</taxon>
        <taxon>Lentibulariaceae</taxon>
        <taxon>Genlisea</taxon>
    </lineage>
</organism>
<dbReference type="PANTHER" id="PTHR34066">
    <property type="entry name" value="GROWTH FACTOR 2"/>
    <property type="match status" value="1"/>
</dbReference>
<evidence type="ECO:0008006" key="4">
    <source>
        <dbReference type="Google" id="ProtNLM"/>
    </source>
</evidence>
<dbReference type="Pfam" id="PF08576">
    <property type="entry name" value="DUF1764"/>
    <property type="match status" value="1"/>
</dbReference>
<dbReference type="EMBL" id="AUSU01005667">
    <property type="protein sequence ID" value="EPS63151.1"/>
    <property type="molecule type" value="Genomic_DNA"/>
</dbReference>
<protein>
    <recommendedName>
        <fullName evidence="4">DUF1764 domain-containing protein</fullName>
    </recommendedName>
</protein>
<reference evidence="2 3" key="1">
    <citation type="journal article" date="2013" name="BMC Genomics">
        <title>The miniature genome of a carnivorous plant Genlisea aurea contains a low number of genes and short non-coding sequences.</title>
        <authorList>
            <person name="Leushkin E.V."/>
            <person name="Sutormin R.A."/>
            <person name="Nabieva E.R."/>
            <person name="Penin A.A."/>
            <person name="Kondrashov A.S."/>
            <person name="Logacheva M.D."/>
        </authorList>
    </citation>
    <scope>NUCLEOTIDE SEQUENCE [LARGE SCALE GENOMIC DNA]</scope>
</reference>
<evidence type="ECO:0000313" key="3">
    <source>
        <dbReference type="Proteomes" id="UP000015453"/>
    </source>
</evidence>
<evidence type="ECO:0000256" key="1">
    <source>
        <dbReference type="SAM" id="MobiDB-lite"/>
    </source>
</evidence>
<comment type="caution">
    <text evidence="2">The sequence shown here is derived from an EMBL/GenBank/DDBJ whole genome shotgun (WGS) entry which is preliminary data.</text>
</comment>
<dbReference type="Proteomes" id="UP000015453">
    <property type="component" value="Unassembled WGS sequence"/>
</dbReference>
<gene>
    <name evidence="2" type="ORF">M569_11638</name>
</gene>
<feature type="compositionally biased region" description="Basic and acidic residues" evidence="1">
    <location>
        <begin position="55"/>
        <end position="65"/>
    </location>
</feature>
<name>S8CF39_9LAMI</name>
<keyword evidence="3" id="KW-1185">Reference proteome</keyword>
<feature type="region of interest" description="Disordered" evidence="1">
    <location>
        <begin position="1"/>
        <end position="76"/>
    </location>
</feature>
<dbReference type="InterPro" id="IPR013885">
    <property type="entry name" value="DUF1764_euk"/>
</dbReference>
<proteinExistence type="predicted"/>
<accession>S8CF39</accession>
<dbReference type="OrthoDB" id="20835at2759"/>
<sequence length="104" mass="11464">KNPKKKKKKMGSEIDEIFSRKKSKSHPNIAKPNISGTATKRHEIKRIPPPRSKGKAMDDHSESSSRSRKKTGDGLSIYTEEELGLGKDDAGGTALCPFDCDCCF</sequence>